<dbReference type="Proteomes" id="UP000004478">
    <property type="component" value="Unassembled WGS sequence"/>
</dbReference>
<dbReference type="GO" id="GO:0016746">
    <property type="term" value="F:acyltransferase activity"/>
    <property type="evidence" value="ECO:0007669"/>
    <property type="project" value="UniProtKB-KW"/>
</dbReference>
<dbReference type="RefSeq" id="WP_009185796.1">
    <property type="nucleotide sequence ID" value="NZ_AMGM01000047.1"/>
</dbReference>
<dbReference type="NCBIfam" id="TIGR03570">
    <property type="entry name" value="NeuD_NnaD"/>
    <property type="match status" value="1"/>
</dbReference>
<dbReference type="Gene3D" id="3.40.50.20">
    <property type="match status" value="1"/>
</dbReference>
<dbReference type="SUPFAM" id="SSF51161">
    <property type="entry name" value="Trimeric LpxA-like enzymes"/>
    <property type="match status" value="1"/>
</dbReference>
<dbReference type="Gene3D" id="2.160.10.10">
    <property type="entry name" value="Hexapeptide repeat proteins"/>
    <property type="match status" value="1"/>
</dbReference>
<accession>K1L1I0</accession>
<dbReference type="EMBL" id="AMGM01000047">
    <property type="protein sequence ID" value="EKB48616.1"/>
    <property type="molecule type" value="Genomic_DNA"/>
</dbReference>
<keyword evidence="5" id="KW-0012">Acyltransferase</keyword>
<dbReference type="PATRIC" id="fig|1225176.3.peg.2956"/>
<keyword evidence="6" id="KW-1185">Reference proteome</keyword>
<feature type="binding site" evidence="3">
    <location>
        <position position="71"/>
    </location>
    <ligand>
        <name>substrate</name>
    </ligand>
</feature>
<reference evidence="5 6" key="1">
    <citation type="journal article" date="2012" name="J. Bacteriol.">
        <title>Draft Genome Sequence of Cecembia lonarensis Strain LW9T, Isolated from Lonar Lake, a Haloalkaline Lake in India.</title>
        <authorList>
            <person name="Shivaji S."/>
            <person name="Ara S."/>
            <person name="Singh A."/>
            <person name="Pinnaka A.K."/>
        </authorList>
    </citation>
    <scope>NUCLEOTIDE SEQUENCE [LARGE SCALE GENOMIC DNA]</scope>
    <source>
        <strain evidence="5 6">LW9</strain>
    </source>
</reference>
<feature type="active site" description="Proton acceptor" evidence="2">
    <location>
        <position position="138"/>
    </location>
</feature>
<evidence type="ECO:0000256" key="1">
    <source>
        <dbReference type="ARBA" id="ARBA00007274"/>
    </source>
</evidence>
<dbReference type="InterPro" id="IPR041561">
    <property type="entry name" value="PglD_N"/>
</dbReference>
<dbReference type="InterPro" id="IPR050179">
    <property type="entry name" value="Trans_hexapeptide_repeat"/>
</dbReference>
<organism evidence="5 6">
    <name type="scientific">Cecembia lonarensis (strain CCUG 58316 / KCTC 22772 / LW9)</name>
    <dbReference type="NCBI Taxonomy" id="1225176"/>
    <lineage>
        <taxon>Bacteria</taxon>
        <taxon>Pseudomonadati</taxon>
        <taxon>Bacteroidota</taxon>
        <taxon>Cytophagia</taxon>
        <taxon>Cytophagales</taxon>
        <taxon>Cyclobacteriaceae</taxon>
        <taxon>Cecembia</taxon>
    </lineage>
</organism>
<dbReference type="InterPro" id="IPR001451">
    <property type="entry name" value="Hexapep"/>
</dbReference>
<dbReference type="Pfam" id="PF00132">
    <property type="entry name" value="Hexapep"/>
    <property type="match status" value="1"/>
</dbReference>
<feature type="binding site" evidence="3">
    <location>
        <position position="147"/>
    </location>
    <ligand>
        <name>acetyl-CoA</name>
        <dbReference type="ChEBI" id="CHEBI:57288"/>
    </ligand>
</feature>
<feature type="domain" description="PglD N-terminal" evidence="4">
    <location>
        <begin position="7"/>
        <end position="81"/>
    </location>
</feature>
<dbReference type="InterPro" id="IPR011004">
    <property type="entry name" value="Trimer_LpxA-like_sf"/>
</dbReference>
<sequence length="215" mass="23186">MSDPKSVFLFGYSGHAYVIIESLLDAGFHIAGYFDLKETEFNPYNLPYLGFEKSVDVKSIVKDSLVFPAVGENNIRAKLIHFFEVLNLKQFVLIDPSANVSNTALISVSTYIGKKVSINAQSKIGKGSIINTNSVIEHECKIGDYVHIAPGSVLCGNVTVGNSSFIGANTVIKQNTSICSKVTIGAGSVVVKNINFEGVYFGNPVIRKEGNGSKE</sequence>
<evidence type="ECO:0000313" key="5">
    <source>
        <dbReference type="EMBL" id="EKB48616.1"/>
    </source>
</evidence>
<evidence type="ECO:0000256" key="3">
    <source>
        <dbReference type="PIRSR" id="PIRSR620019-2"/>
    </source>
</evidence>
<feature type="binding site" evidence="3">
    <location>
        <begin position="13"/>
        <end position="15"/>
    </location>
    <ligand>
        <name>substrate</name>
    </ligand>
</feature>
<keyword evidence="5" id="KW-0808">Transferase</keyword>
<comment type="caution">
    <text evidence="5">The sequence shown here is derived from an EMBL/GenBank/DDBJ whole genome shotgun (WGS) entry which is preliminary data.</text>
</comment>
<evidence type="ECO:0000313" key="6">
    <source>
        <dbReference type="Proteomes" id="UP000004478"/>
    </source>
</evidence>
<name>K1L1I0_CECL9</name>
<dbReference type="OrthoDB" id="708224at2"/>
<evidence type="ECO:0000256" key="2">
    <source>
        <dbReference type="PIRSR" id="PIRSR620019-1"/>
    </source>
</evidence>
<feature type="site" description="Increases basicity of active site His" evidence="2">
    <location>
        <position position="139"/>
    </location>
</feature>
<dbReference type="CDD" id="cd03360">
    <property type="entry name" value="LbH_AT_putative"/>
    <property type="match status" value="1"/>
</dbReference>
<dbReference type="InterPro" id="IPR020019">
    <property type="entry name" value="AcTrfase_PglD-like"/>
</dbReference>
<dbReference type="AlphaFoldDB" id="K1L1I0"/>
<dbReference type="PANTHER" id="PTHR43300:SF7">
    <property type="entry name" value="UDP-N-ACETYLBACILLOSAMINE N-ACETYLTRANSFERASE"/>
    <property type="match status" value="1"/>
</dbReference>
<gene>
    <name evidence="5" type="ORF">B879_02774</name>
</gene>
<comment type="similarity">
    <text evidence="1">Belongs to the transferase hexapeptide repeat family.</text>
</comment>
<evidence type="ECO:0000259" key="4">
    <source>
        <dbReference type="Pfam" id="PF17836"/>
    </source>
</evidence>
<dbReference type="PANTHER" id="PTHR43300">
    <property type="entry name" value="ACETYLTRANSFERASE"/>
    <property type="match status" value="1"/>
</dbReference>
<proteinExistence type="inferred from homology"/>
<dbReference type="Pfam" id="PF17836">
    <property type="entry name" value="PglD_N"/>
    <property type="match status" value="1"/>
</dbReference>
<protein>
    <submittedName>
        <fullName evidence="5">UDP-3-O-[3-hydroxymyristoyl] glucosamine N-acyltransferase</fullName>
    </submittedName>
</protein>